<keyword evidence="2" id="KW-1185">Reference proteome</keyword>
<proteinExistence type="predicted"/>
<sequence>IFQKAISSSSAYNDQFRPWRIAICSNSAMLTVT</sequence>
<name>A0A392PPB0_9FABA</name>
<dbReference type="AlphaFoldDB" id="A0A392PPB0"/>
<dbReference type="EMBL" id="LXQA010088791">
    <property type="protein sequence ID" value="MCI13582.1"/>
    <property type="molecule type" value="Genomic_DNA"/>
</dbReference>
<evidence type="ECO:0000313" key="1">
    <source>
        <dbReference type="EMBL" id="MCI13582.1"/>
    </source>
</evidence>
<feature type="non-terminal residue" evidence="1">
    <location>
        <position position="1"/>
    </location>
</feature>
<evidence type="ECO:0000313" key="2">
    <source>
        <dbReference type="Proteomes" id="UP000265520"/>
    </source>
</evidence>
<accession>A0A392PPB0</accession>
<protein>
    <submittedName>
        <fullName evidence="1">Uncharacterized protein</fullName>
    </submittedName>
</protein>
<dbReference type="Proteomes" id="UP000265520">
    <property type="component" value="Unassembled WGS sequence"/>
</dbReference>
<reference evidence="1 2" key="1">
    <citation type="journal article" date="2018" name="Front. Plant Sci.">
        <title>Red Clover (Trifolium pratense) and Zigzag Clover (T. medium) - A Picture of Genomic Similarities and Differences.</title>
        <authorList>
            <person name="Dluhosova J."/>
            <person name="Istvanek J."/>
            <person name="Nedelnik J."/>
            <person name="Repkova J."/>
        </authorList>
    </citation>
    <scope>NUCLEOTIDE SEQUENCE [LARGE SCALE GENOMIC DNA]</scope>
    <source>
        <strain evidence="2">cv. 10/8</strain>
        <tissue evidence="1">Leaf</tissue>
    </source>
</reference>
<organism evidence="1 2">
    <name type="scientific">Trifolium medium</name>
    <dbReference type="NCBI Taxonomy" id="97028"/>
    <lineage>
        <taxon>Eukaryota</taxon>
        <taxon>Viridiplantae</taxon>
        <taxon>Streptophyta</taxon>
        <taxon>Embryophyta</taxon>
        <taxon>Tracheophyta</taxon>
        <taxon>Spermatophyta</taxon>
        <taxon>Magnoliopsida</taxon>
        <taxon>eudicotyledons</taxon>
        <taxon>Gunneridae</taxon>
        <taxon>Pentapetalae</taxon>
        <taxon>rosids</taxon>
        <taxon>fabids</taxon>
        <taxon>Fabales</taxon>
        <taxon>Fabaceae</taxon>
        <taxon>Papilionoideae</taxon>
        <taxon>50 kb inversion clade</taxon>
        <taxon>NPAAA clade</taxon>
        <taxon>Hologalegina</taxon>
        <taxon>IRL clade</taxon>
        <taxon>Trifolieae</taxon>
        <taxon>Trifolium</taxon>
    </lineage>
</organism>
<comment type="caution">
    <text evidence="1">The sequence shown here is derived from an EMBL/GenBank/DDBJ whole genome shotgun (WGS) entry which is preliminary data.</text>
</comment>